<dbReference type="EMBL" id="SNRW01016899">
    <property type="protein sequence ID" value="KAA6368884.1"/>
    <property type="molecule type" value="Genomic_DNA"/>
</dbReference>
<dbReference type="AlphaFoldDB" id="A0A5J4UF71"/>
<gene>
    <name evidence="1" type="ORF">EZS28_035589</name>
</gene>
<comment type="caution">
    <text evidence="1">The sequence shown here is derived from an EMBL/GenBank/DDBJ whole genome shotgun (WGS) entry which is preliminary data.</text>
</comment>
<sequence length="99" mass="11090">MTLGYKELKSIPIICVILWSDVKTVTEPGRRSILPDQSQGLVVALSLKAYLLYQNFFIKSFPAILTLCITLDKPPVMRYLISLQISIVNSSPQIAHLQS</sequence>
<organism evidence="1 2">
    <name type="scientific">Streblomastix strix</name>
    <dbReference type="NCBI Taxonomy" id="222440"/>
    <lineage>
        <taxon>Eukaryota</taxon>
        <taxon>Metamonada</taxon>
        <taxon>Preaxostyla</taxon>
        <taxon>Oxymonadida</taxon>
        <taxon>Streblomastigidae</taxon>
        <taxon>Streblomastix</taxon>
    </lineage>
</organism>
<name>A0A5J4UF71_9EUKA</name>
<protein>
    <submittedName>
        <fullName evidence="1">Uncharacterized protein</fullName>
    </submittedName>
</protein>
<evidence type="ECO:0000313" key="1">
    <source>
        <dbReference type="EMBL" id="KAA6368884.1"/>
    </source>
</evidence>
<accession>A0A5J4UF71</accession>
<reference evidence="1 2" key="1">
    <citation type="submission" date="2019-03" db="EMBL/GenBank/DDBJ databases">
        <title>Single cell metagenomics reveals metabolic interactions within the superorganism composed of flagellate Streblomastix strix and complex community of Bacteroidetes bacteria on its surface.</title>
        <authorList>
            <person name="Treitli S.C."/>
            <person name="Kolisko M."/>
            <person name="Husnik F."/>
            <person name="Keeling P."/>
            <person name="Hampl V."/>
        </authorList>
    </citation>
    <scope>NUCLEOTIDE SEQUENCE [LARGE SCALE GENOMIC DNA]</scope>
    <source>
        <strain evidence="1">ST1C</strain>
    </source>
</reference>
<evidence type="ECO:0000313" key="2">
    <source>
        <dbReference type="Proteomes" id="UP000324800"/>
    </source>
</evidence>
<dbReference type="Proteomes" id="UP000324800">
    <property type="component" value="Unassembled WGS sequence"/>
</dbReference>
<proteinExistence type="predicted"/>